<evidence type="ECO:0000256" key="5">
    <source>
        <dbReference type="SAM" id="MobiDB-lite"/>
    </source>
</evidence>
<dbReference type="Gene3D" id="3.90.1720.10">
    <property type="entry name" value="endopeptidase domain like (from Nostoc punctiforme)"/>
    <property type="match status" value="1"/>
</dbReference>
<comment type="similarity">
    <text evidence="1">Belongs to the peptidase C40 family.</text>
</comment>
<proteinExistence type="inferred from homology"/>
<keyword evidence="2" id="KW-0645">Protease</keyword>
<dbReference type="Gene3D" id="1.10.101.10">
    <property type="entry name" value="PGBD-like superfamily/PGBD"/>
    <property type="match status" value="3"/>
</dbReference>
<dbReference type="InterPro" id="IPR000064">
    <property type="entry name" value="NLP_P60_dom"/>
</dbReference>
<reference evidence="8 9" key="1">
    <citation type="submission" date="2017-09" db="EMBL/GenBank/DDBJ databases">
        <title>Large-scale bioinformatics analysis of Bacillus genomes uncovers conserved roles of natural products in bacterial physiology.</title>
        <authorList>
            <consortium name="Agbiome Team Llc"/>
            <person name="Bleich R.M."/>
            <person name="Grubbs K.J."/>
            <person name="Santa Maria K.C."/>
            <person name="Allen S.E."/>
            <person name="Farag S."/>
            <person name="Shank E.A."/>
            <person name="Bowers A."/>
        </authorList>
    </citation>
    <scope>NUCLEOTIDE SEQUENCE [LARGE SCALE GENOMIC DNA]</scope>
    <source>
        <strain evidence="8 9">AFS085496</strain>
    </source>
</reference>
<keyword evidence="3" id="KW-0378">Hydrolase</keyword>
<dbReference type="EMBL" id="NUVX01000129">
    <property type="protein sequence ID" value="PFJ24688.1"/>
    <property type="molecule type" value="Genomic_DNA"/>
</dbReference>
<evidence type="ECO:0000256" key="2">
    <source>
        <dbReference type="ARBA" id="ARBA00022670"/>
    </source>
</evidence>
<dbReference type="InterPro" id="IPR036366">
    <property type="entry name" value="PGBDSf"/>
</dbReference>
<evidence type="ECO:0000259" key="7">
    <source>
        <dbReference type="PROSITE" id="PS51935"/>
    </source>
</evidence>
<protein>
    <submittedName>
        <fullName evidence="8">Peptidase</fullName>
    </submittedName>
</protein>
<accession>A0A9X6ZPC3</accession>
<feature type="signal peptide" evidence="6">
    <location>
        <begin position="1"/>
        <end position="27"/>
    </location>
</feature>
<feature type="domain" description="NlpC/P60" evidence="7">
    <location>
        <begin position="280"/>
        <end position="404"/>
    </location>
</feature>
<comment type="caution">
    <text evidence="8">The sequence shown here is derived from an EMBL/GenBank/DDBJ whole genome shotgun (WGS) entry which is preliminary data.</text>
</comment>
<name>A0A9X6ZPC3_BACTU</name>
<keyword evidence="6" id="KW-0732">Signal</keyword>
<evidence type="ECO:0000256" key="4">
    <source>
        <dbReference type="ARBA" id="ARBA00022807"/>
    </source>
</evidence>
<dbReference type="SUPFAM" id="SSF47090">
    <property type="entry name" value="PGBD-like"/>
    <property type="match status" value="3"/>
</dbReference>
<gene>
    <name evidence="8" type="ORF">COJ15_36390</name>
</gene>
<dbReference type="InterPro" id="IPR051202">
    <property type="entry name" value="Peptidase_C40"/>
</dbReference>
<evidence type="ECO:0000313" key="8">
    <source>
        <dbReference type="EMBL" id="PFJ24688.1"/>
    </source>
</evidence>
<feature type="chain" id="PRO_5040801784" evidence="6">
    <location>
        <begin position="28"/>
        <end position="404"/>
    </location>
</feature>
<dbReference type="PROSITE" id="PS51935">
    <property type="entry name" value="NLPC_P60"/>
    <property type="match status" value="1"/>
</dbReference>
<dbReference type="SUPFAM" id="SSF54001">
    <property type="entry name" value="Cysteine proteinases"/>
    <property type="match status" value="1"/>
</dbReference>
<dbReference type="InterPro" id="IPR002477">
    <property type="entry name" value="Peptidoglycan-bd-like"/>
</dbReference>
<evidence type="ECO:0000313" key="9">
    <source>
        <dbReference type="Proteomes" id="UP000224003"/>
    </source>
</evidence>
<evidence type="ECO:0000256" key="6">
    <source>
        <dbReference type="SAM" id="SignalP"/>
    </source>
</evidence>
<evidence type="ECO:0000256" key="1">
    <source>
        <dbReference type="ARBA" id="ARBA00007074"/>
    </source>
</evidence>
<dbReference type="RefSeq" id="WP_098517944.1">
    <property type="nucleotide sequence ID" value="NZ_NUVX01000129.1"/>
</dbReference>
<dbReference type="Pfam" id="PF01471">
    <property type="entry name" value="PG_binding_1"/>
    <property type="match status" value="3"/>
</dbReference>
<dbReference type="InterPro" id="IPR038765">
    <property type="entry name" value="Papain-like_cys_pep_sf"/>
</dbReference>
<dbReference type="PANTHER" id="PTHR47053">
    <property type="entry name" value="MUREIN DD-ENDOPEPTIDASE MEPH-RELATED"/>
    <property type="match status" value="1"/>
</dbReference>
<dbReference type="GO" id="GO:0006508">
    <property type="term" value="P:proteolysis"/>
    <property type="evidence" value="ECO:0007669"/>
    <property type="project" value="UniProtKB-KW"/>
</dbReference>
<dbReference type="GO" id="GO:0008234">
    <property type="term" value="F:cysteine-type peptidase activity"/>
    <property type="evidence" value="ECO:0007669"/>
    <property type="project" value="UniProtKB-KW"/>
</dbReference>
<evidence type="ECO:0000256" key="3">
    <source>
        <dbReference type="ARBA" id="ARBA00022801"/>
    </source>
</evidence>
<feature type="region of interest" description="Disordered" evidence="5">
    <location>
        <begin position="182"/>
        <end position="205"/>
    </location>
</feature>
<sequence length="404" mass="43153">MKKVGKKTMPILVAGLALFGAAQSVAAASPGDYGNRFMQQGMQGNDISKIQQDLKRLSYFNTNTTGYYGSVTKQAVLDFQRSHGVPDTGNVGNLTKNALASEITKIEGSTSNGNGLLKQGTSNNEVKQLQDNLRKLNYFHVNSTGYFGSITKSSVIQFQGDKGLSADGIVGPNTKSAIANALNGTSTSSQPSNGNGLLKQGTSNSEVQQLQDNLRKLNYFNANSTGYFGSITKSSVIQFQSDKGLSADGIVGPNTKVAIANALNGTSVNNPSTQVQNPSSSKAEAIISTAKKYLGVPYVWGGTSPSGFDCSGFVYYVFRQHGINNLPRVSYDMFNVGTSVNKSDLRAGDLVYFKNTYREGISHVGIYIGDGQFIQASSGDEKVKISNLSGSYYIQHYAGAKRVF</sequence>
<dbReference type="Proteomes" id="UP000224003">
    <property type="component" value="Unassembled WGS sequence"/>
</dbReference>
<dbReference type="Pfam" id="PF00877">
    <property type="entry name" value="NLPC_P60"/>
    <property type="match status" value="1"/>
</dbReference>
<dbReference type="InterPro" id="IPR036365">
    <property type="entry name" value="PGBD-like_sf"/>
</dbReference>
<keyword evidence="4" id="KW-0788">Thiol protease</keyword>
<dbReference type="AlphaFoldDB" id="A0A9X6ZPC3"/>
<dbReference type="PANTHER" id="PTHR47053:SF1">
    <property type="entry name" value="MUREIN DD-ENDOPEPTIDASE MEPH-RELATED"/>
    <property type="match status" value="1"/>
</dbReference>
<organism evidence="8 9">
    <name type="scientific">Bacillus thuringiensis</name>
    <dbReference type="NCBI Taxonomy" id="1428"/>
    <lineage>
        <taxon>Bacteria</taxon>
        <taxon>Bacillati</taxon>
        <taxon>Bacillota</taxon>
        <taxon>Bacilli</taxon>
        <taxon>Bacillales</taxon>
        <taxon>Bacillaceae</taxon>
        <taxon>Bacillus</taxon>
        <taxon>Bacillus cereus group</taxon>
    </lineage>
</organism>